<dbReference type="FunFam" id="2.60.40.10:FF:000533">
    <property type="entry name" value="Uncharacterized protein, isoform A"/>
    <property type="match status" value="1"/>
</dbReference>
<dbReference type="GO" id="GO:0050808">
    <property type="term" value="P:synapse organization"/>
    <property type="evidence" value="ECO:0007669"/>
    <property type="project" value="TreeGrafter"/>
</dbReference>
<dbReference type="AlphaFoldDB" id="A0A1A9ZLM8"/>
<dbReference type="SUPFAM" id="SSF48726">
    <property type="entry name" value="Immunoglobulin"/>
    <property type="match status" value="1"/>
</dbReference>
<dbReference type="EnsemblMetazoa" id="GPAI018515-RA">
    <property type="protein sequence ID" value="GPAI018515-PA"/>
    <property type="gene ID" value="GPAI018515"/>
</dbReference>
<reference evidence="4" key="1">
    <citation type="submission" date="2014-03" db="EMBL/GenBank/DDBJ databases">
        <authorList>
            <person name="Aksoy S."/>
            <person name="Warren W."/>
            <person name="Wilson R.K."/>
        </authorList>
    </citation>
    <scope>NUCLEOTIDE SEQUENCE [LARGE SCALE GENOMIC DNA]</scope>
    <source>
        <strain evidence="4">IAEA</strain>
    </source>
</reference>
<evidence type="ECO:0000256" key="1">
    <source>
        <dbReference type="SAM" id="MobiDB-lite"/>
    </source>
</evidence>
<dbReference type="InterPro" id="IPR037448">
    <property type="entry name" value="Zig-8"/>
</dbReference>
<dbReference type="InterPro" id="IPR007110">
    <property type="entry name" value="Ig-like_dom"/>
</dbReference>
<dbReference type="InterPro" id="IPR013783">
    <property type="entry name" value="Ig-like_fold"/>
</dbReference>
<evidence type="ECO:0000259" key="2">
    <source>
        <dbReference type="PROSITE" id="PS50835"/>
    </source>
</evidence>
<organism evidence="3 4">
    <name type="scientific">Glossina pallidipes</name>
    <name type="common">Tsetse fly</name>
    <dbReference type="NCBI Taxonomy" id="7398"/>
    <lineage>
        <taxon>Eukaryota</taxon>
        <taxon>Metazoa</taxon>
        <taxon>Ecdysozoa</taxon>
        <taxon>Arthropoda</taxon>
        <taxon>Hexapoda</taxon>
        <taxon>Insecta</taxon>
        <taxon>Pterygota</taxon>
        <taxon>Neoptera</taxon>
        <taxon>Endopterygota</taxon>
        <taxon>Diptera</taxon>
        <taxon>Brachycera</taxon>
        <taxon>Muscomorpha</taxon>
        <taxon>Hippoboscoidea</taxon>
        <taxon>Glossinidae</taxon>
        <taxon>Glossina</taxon>
    </lineage>
</organism>
<reference evidence="3" key="2">
    <citation type="submission" date="2020-05" db="UniProtKB">
        <authorList>
            <consortium name="EnsemblMetazoa"/>
        </authorList>
    </citation>
    <scope>IDENTIFICATION</scope>
    <source>
        <strain evidence="3">IAEA</strain>
    </source>
</reference>
<dbReference type="PANTHER" id="PTHR23279">
    <property type="entry name" value="DEFECTIVE PROBOSCIS EXTENSION RESPONSE DPR -RELATED"/>
    <property type="match status" value="1"/>
</dbReference>
<proteinExistence type="predicted"/>
<feature type="domain" description="Ig-like" evidence="2">
    <location>
        <begin position="9"/>
        <end position="113"/>
    </location>
</feature>
<dbReference type="InterPro" id="IPR003599">
    <property type="entry name" value="Ig_sub"/>
</dbReference>
<keyword evidence="4" id="KW-1185">Reference proteome</keyword>
<sequence length="226" mass="25104">MILKSSGKPVTEIIGGPELHINKGSTINLTCIVKFAPEPPPTVIWSHNRQISGGPLAVVNLKVINFDSPRGGISLVTEKGILTTSRLLVQKAIQSDSGFYTCTPSNANPTTVRVHIVDGEHPAAMHHGGAIQLQVPSCLLMLALTFGILTLHYYRQQSNLLQGIRWRKGTIKSIITIKRQRQRQRQQLQQNHLDKQQRNSNSNCFDTKRTQPCLLGHRTNLELPVT</sequence>
<evidence type="ECO:0000313" key="4">
    <source>
        <dbReference type="Proteomes" id="UP000092445"/>
    </source>
</evidence>
<dbReference type="PROSITE" id="PS50835">
    <property type="entry name" value="IG_LIKE"/>
    <property type="match status" value="1"/>
</dbReference>
<dbReference type="VEuPathDB" id="VectorBase:GPAI018515"/>
<dbReference type="Pfam" id="PF00047">
    <property type="entry name" value="ig"/>
    <property type="match status" value="1"/>
</dbReference>
<dbReference type="PANTHER" id="PTHR23279:SF5">
    <property type="entry name" value="DEFECTIVE PROBOSCIS EXTENSION RESPONSE 8, ISOFORM A"/>
    <property type="match status" value="1"/>
</dbReference>
<dbReference type="InterPro" id="IPR013151">
    <property type="entry name" value="Immunoglobulin_dom"/>
</dbReference>
<accession>A0A1A9ZLM8</accession>
<feature type="region of interest" description="Disordered" evidence="1">
    <location>
        <begin position="186"/>
        <end position="205"/>
    </location>
</feature>
<dbReference type="STRING" id="7398.A0A1A9ZLM8"/>
<dbReference type="Proteomes" id="UP000092445">
    <property type="component" value="Unassembled WGS sequence"/>
</dbReference>
<evidence type="ECO:0000313" key="3">
    <source>
        <dbReference type="EnsemblMetazoa" id="GPAI018515-PA"/>
    </source>
</evidence>
<protein>
    <submittedName>
        <fullName evidence="3">Ig-like domain-containing protein</fullName>
    </submittedName>
</protein>
<dbReference type="GO" id="GO:0032589">
    <property type="term" value="C:neuron projection membrane"/>
    <property type="evidence" value="ECO:0007669"/>
    <property type="project" value="TreeGrafter"/>
</dbReference>
<dbReference type="InterPro" id="IPR036179">
    <property type="entry name" value="Ig-like_dom_sf"/>
</dbReference>
<dbReference type="SMART" id="SM00409">
    <property type="entry name" value="IG"/>
    <property type="match status" value="1"/>
</dbReference>
<dbReference type="Gene3D" id="2.60.40.10">
    <property type="entry name" value="Immunoglobulins"/>
    <property type="match status" value="1"/>
</dbReference>
<name>A0A1A9ZLM8_GLOPL</name>